<feature type="region of interest" description="Disordered" evidence="5">
    <location>
        <begin position="653"/>
        <end position="699"/>
    </location>
</feature>
<gene>
    <name evidence="7" type="ORF">CCUS01_10903</name>
</gene>
<name>A0AAI9XKL1_9PEZI</name>
<protein>
    <recommendedName>
        <fullName evidence="6">Zn(2)-C6 fungal-type domain-containing protein</fullName>
    </recommendedName>
</protein>
<dbReference type="CDD" id="cd00067">
    <property type="entry name" value="GAL4"/>
    <property type="match status" value="1"/>
</dbReference>
<evidence type="ECO:0000313" key="8">
    <source>
        <dbReference type="Proteomes" id="UP001239213"/>
    </source>
</evidence>
<dbReference type="GO" id="GO:0000981">
    <property type="term" value="F:DNA-binding transcription factor activity, RNA polymerase II-specific"/>
    <property type="evidence" value="ECO:0007669"/>
    <property type="project" value="InterPro"/>
</dbReference>
<dbReference type="PROSITE" id="PS50048">
    <property type="entry name" value="ZN2_CY6_FUNGAL_2"/>
    <property type="match status" value="1"/>
</dbReference>
<evidence type="ECO:0000256" key="1">
    <source>
        <dbReference type="ARBA" id="ARBA00022723"/>
    </source>
</evidence>
<dbReference type="EMBL" id="MPDP01000298">
    <property type="protein sequence ID" value="KAK1452412.1"/>
    <property type="molecule type" value="Genomic_DNA"/>
</dbReference>
<dbReference type="InterPro" id="IPR001138">
    <property type="entry name" value="Zn2Cys6_DnaBD"/>
</dbReference>
<feature type="compositionally biased region" description="Polar residues" evidence="5">
    <location>
        <begin position="170"/>
        <end position="197"/>
    </location>
</feature>
<evidence type="ECO:0000256" key="4">
    <source>
        <dbReference type="ARBA" id="ARBA00023242"/>
    </source>
</evidence>
<comment type="caution">
    <text evidence="7">The sequence shown here is derived from an EMBL/GenBank/DDBJ whole genome shotgun (WGS) entry which is preliminary data.</text>
</comment>
<keyword evidence="8" id="KW-1185">Reference proteome</keyword>
<dbReference type="Proteomes" id="UP001239213">
    <property type="component" value="Unassembled WGS sequence"/>
</dbReference>
<keyword evidence="1" id="KW-0479">Metal-binding</keyword>
<proteinExistence type="predicted"/>
<organism evidence="7 8">
    <name type="scientific">Colletotrichum cuscutae</name>
    <dbReference type="NCBI Taxonomy" id="1209917"/>
    <lineage>
        <taxon>Eukaryota</taxon>
        <taxon>Fungi</taxon>
        <taxon>Dikarya</taxon>
        <taxon>Ascomycota</taxon>
        <taxon>Pezizomycotina</taxon>
        <taxon>Sordariomycetes</taxon>
        <taxon>Hypocreomycetidae</taxon>
        <taxon>Glomerellales</taxon>
        <taxon>Glomerellaceae</taxon>
        <taxon>Colletotrichum</taxon>
        <taxon>Colletotrichum acutatum species complex</taxon>
    </lineage>
</organism>
<feature type="domain" description="Zn(2)-C6 fungal-type" evidence="6">
    <location>
        <begin position="48"/>
        <end position="77"/>
    </location>
</feature>
<dbReference type="SMART" id="SM00066">
    <property type="entry name" value="GAL4"/>
    <property type="match status" value="1"/>
</dbReference>
<evidence type="ECO:0000256" key="3">
    <source>
        <dbReference type="ARBA" id="ARBA00023163"/>
    </source>
</evidence>
<dbReference type="GO" id="GO:0003677">
    <property type="term" value="F:DNA binding"/>
    <property type="evidence" value="ECO:0007669"/>
    <property type="project" value="InterPro"/>
</dbReference>
<dbReference type="SUPFAM" id="SSF57701">
    <property type="entry name" value="Zn2/Cys6 DNA-binding domain"/>
    <property type="match status" value="1"/>
</dbReference>
<evidence type="ECO:0000313" key="7">
    <source>
        <dbReference type="EMBL" id="KAK1452412.1"/>
    </source>
</evidence>
<feature type="compositionally biased region" description="Polar residues" evidence="5">
    <location>
        <begin position="1"/>
        <end position="16"/>
    </location>
</feature>
<feature type="region of interest" description="Disordered" evidence="5">
    <location>
        <begin position="109"/>
        <end position="135"/>
    </location>
</feature>
<keyword evidence="3" id="KW-0804">Transcription</keyword>
<dbReference type="InterPro" id="IPR051127">
    <property type="entry name" value="Fungal_SecMet_Regulators"/>
</dbReference>
<dbReference type="Gene3D" id="4.10.240.10">
    <property type="entry name" value="Zn(2)-C6 fungal-type DNA-binding domain"/>
    <property type="match status" value="1"/>
</dbReference>
<dbReference type="InterPro" id="IPR007219">
    <property type="entry name" value="XnlR_reg_dom"/>
</dbReference>
<keyword evidence="2" id="KW-0805">Transcription regulation</keyword>
<evidence type="ECO:0000256" key="5">
    <source>
        <dbReference type="SAM" id="MobiDB-lite"/>
    </source>
</evidence>
<dbReference type="GO" id="GO:0006351">
    <property type="term" value="P:DNA-templated transcription"/>
    <property type="evidence" value="ECO:0007669"/>
    <property type="project" value="InterPro"/>
</dbReference>
<feature type="compositionally biased region" description="Polar residues" evidence="5">
    <location>
        <begin position="675"/>
        <end position="690"/>
    </location>
</feature>
<dbReference type="CDD" id="cd12148">
    <property type="entry name" value="fungal_TF_MHR"/>
    <property type="match status" value="1"/>
</dbReference>
<dbReference type="PANTHER" id="PTHR47424">
    <property type="entry name" value="REGULATORY PROTEIN GAL4"/>
    <property type="match status" value="1"/>
</dbReference>
<sequence>MDVDSTINRRTNTRTLASPPAGGTSTPTRASRRFRSASQAEAARTSNACQICRDKKVKCSGQRPCKYCAKRGLECVFSASEKRKLYSVSQIRELEDKVAYYERRRGERSALEAASSTPPATAPAPAPASSSAQLHDVEDPSNEITVIHIYDDLDGNIPCQSPVPLGQPGPITSQSTSSPTLERTRTSEAQAQTTSSPARAGRAIAPESALSSSETFGSEIKTLLVSRSNPGSTASPRSTVNAATLSVLYHESSADVQLTETWIVEALLIFAVGRLLQGRDDEDGEPPGTMYFREAVKRTPLLSDLRKHGTIGVEIMALTALYLQISDRKDDAYLHSNTALRLAISHGMHRSNNSQNPRRSENVHRNRLWWSIYMQERRLCAAGGFPMSIEDYAITTKSPYEVLGFPSATALDVNVQAARITGKITATIYSQRDEPETTFIKNVQDILHSLYEVEKNMPSEYSMEIKPSGLTVAGRPFIEAATTVSRTSSSLHISVYSAVIHTVRPILLYMARNSRDPDREDHSRVRPALVQLAEICVETASKILVILQELRKSEILAKNAFLDLDATFSVGYVFVLVQAINPGKGLGHRGIDGSRAILKYLAALGNRPAARRLAELDQMCSHLALPVYQSGLQAPEESFMDLMAQPFSFSTSYRNSDAAPEGPSTSEGSAIPNIQGLSNVQDSTDSTSEVQEMDGQHDFGFSGADLASIPLEGENSLYWVYHTPGFSFTGVEQADWEALENQIPWQQ</sequence>
<dbReference type="Pfam" id="PF00172">
    <property type="entry name" value="Zn_clus"/>
    <property type="match status" value="1"/>
</dbReference>
<dbReference type="GO" id="GO:0008270">
    <property type="term" value="F:zinc ion binding"/>
    <property type="evidence" value="ECO:0007669"/>
    <property type="project" value="InterPro"/>
</dbReference>
<accession>A0AAI9XKL1</accession>
<dbReference type="SMART" id="SM00906">
    <property type="entry name" value="Fungal_trans"/>
    <property type="match status" value="1"/>
</dbReference>
<dbReference type="AlphaFoldDB" id="A0AAI9XKL1"/>
<dbReference type="PANTHER" id="PTHR47424:SF6">
    <property type="entry name" value="PROLINE UTILIZATION TRANS-ACTIVATOR"/>
    <property type="match status" value="1"/>
</dbReference>
<feature type="region of interest" description="Disordered" evidence="5">
    <location>
        <begin position="158"/>
        <end position="210"/>
    </location>
</feature>
<feature type="region of interest" description="Disordered" evidence="5">
    <location>
        <begin position="1"/>
        <end position="32"/>
    </location>
</feature>
<reference evidence="7" key="1">
    <citation type="submission" date="2016-11" db="EMBL/GenBank/DDBJ databases">
        <title>The genome sequence of Colletotrichum cuscutae.</title>
        <authorList>
            <person name="Baroncelli R."/>
        </authorList>
    </citation>
    <scope>NUCLEOTIDE SEQUENCE</scope>
    <source>
        <strain evidence="7">IMI 304802</strain>
    </source>
</reference>
<dbReference type="PROSITE" id="PS00463">
    <property type="entry name" value="ZN2_CY6_FUNGAL_1"/>
    <property type="match status" value="1"/>
</dbReference>
<keyword evidence="4" id="KW-0539">Nucleus</keyword>
<evidence type="ECO:0000259" key="6">
    <source>
        <dbReference type="PROSITE" id="PS50048"/>
    </source>
</evidence>
<dbReference type="Pfam" id="PF04082">
    <property type="entry name" value="Fungal_trans"/>
    <property type="match status" value="1"/>
</dbReference>
<evidence type="ECO:0000256" key="2">
    <source>
        <dbReference type="ARBA" id="ARBA00023015"/>
    </source>
</evidence>
<dbReference type="InterPro" id="IPR036864">
    <property type="entry name" value="Zn2-C6_fun-type_DNA-bd_sf"/>
</dbReference>